<evidence type="ECO:0000259" key="1">
    <source>
        <dbReference type="Pfam" id="PF00565"/>
    </source>
</evidence>
<protein>
    <submittedName>
        <fullName evidence="2">Nuclease</fullName>
    </submittedName>
</protein>
<feature type="domain" description="TNase-like" evidence="1">
    <location>
        <begin position="49"/>
        <end position="191"/>
    </location>
</feature>
<evidence type="ECO:0000313" key="2">
    <source>
        <dbReference type="EMBL" id="GAA0549139.1"/>
    </source>
</evidence>
<sequence length="285" mass="31761">MSVIVIEGTYRLVGSRPDGDSIRFYPNKPAEWDLVPGPVRRNAKGGAQLRFDGIDTLETHYPTKAGEVHQPPKFGQAALQELLTWVGFTDVRRDERDTVTSTVPEHAPGYIFTRGADVHGRCVAFAGRGRAPGPSGEPMHVDVAAVQQTANHHLLLQGMAYPTFYRKLFPDLRTEMIDATERAKSRRSGLWPFDLTFSGIKVEGLSQLTESAVIMPKLFRRLADYLVLNDGDPSLAGFRDYVEERGDRLFIISTGHSTGFDFVINVADQTVKLTTPLEDLVFEER</sequence>
<dbReference type="Proteomes" id="UP001500729">
    <property type="component" value="Unassembled WGS sequence"/>
</dbReference>
<dbReference type="InterPro" id="IPR035437">
    <property type="entry name" value="SNase_OB-fold_sf"/>
</dbReference>
<keyword evidence="3" id="KW-1185">Reference proteome</keyword>
<dbReference type="Pfam" id="PF00565">
    <property type="entry name" value="SNase"/>
    <property type="match status" value="1"/>
</dbReference>
<dbReference type="EMBL" id="BAAAGS010000047">
    <property type="protein sequence ID" value="GAA0549139.1"/>
    <property type="molecule type" value="Genomic_DNA"/>
</dbReference>
<proteinExistence type="predicted"/>
<dbReference type="SUPFAM" id="SSF50199">
    <property type="entry name" value="Staphylococcal nuclease"/>
    <property type="match status" value="1"/>
</dbReference>
<organism evidence="2 3">
    <name type="scientific">Saccharopolyspora erythraea</name>
    <name type="common">Streptomyces erythraeus</name>
    <dbReference type="NCBI Taxonomy" id="1836"/>
    <lineage>
        <taxon>Bacteria</taxon>
        <taxon>Bacillati</taxon>
        <taxon>Actinomycetota</taxon>
        <taxon>Actinomycetes</taxon>
        <taxon>Pseudonocardiales</taxon>
        <taxon>Pseudonocardiaceae</taxon>
        <taxon>Saccharopolyspora</taxon>
    </lineage>
</organism>
<evidence type="ECO:0000313" key="3">
    <source>
        <dbReference type="Proteomes" id="UP001500729"/>
    </source>
</evidence>
<accession>A0ABN1DQ19</accession>
<dbReference type="RefSeq" id="WP_011874558.1">
    <property type="nucleotide sequence ID" value="NZ_BAAAGS010000047.1"/>
</dbReference>
<dbReference type="Gene3D" id="2.40.50.90">
    <property type="match status" value="1"/>
</dbReference>
<dbReference type="InterPro" id="IPR016071">
    <property type="entry name" value="Staphylococal_nuclease_OB-fold"/>
</dbReference>
<gene>
    <name evidence="2" type="ORF">GCM10009533_54720</name>
</gene>
<reference evidence="2 3" key="1">
    <citation type="journal article" date="2019" name="Int. J. Syst. Evol. Microbiol.">
        <title>The Global Catalogue of Microorganisms (GCM) 10K type strain sequencing project: providing services to taxonomists for standard genome sequencing and annotation.</title>
        <authorList>
            <consortium name="The Broad Institute Genomics Platform"/>
            <consortium name="The Broad Institute Genome Sequencing Center for Infectious Disease"/>
            <person name="Wu L."/>
            <person name="Ma J."/>
        </authorList>
    </citation>
    <scope>NUCLEOTIDE SEQUENCE [LARGE SCALE GENOMIC DNA]</scope>
    <source>
        <strain evidence="2 3">JCM 10303</strain>
    </source>
</reference>
<name>A0ABN1DQ19_SACER</name>
<comment type="caution">
    <text evidence="2">The sequence shown here is derived from an EMBL/GenBank/DDBJ whole genome shotgun (WGS) entry which is preliminary data.</text>
</comment>